<evidence type="ECO:0000256" key="2">
    <source>
        <dbReference type="SAM" id="Phobius"/>
    </source>
</evidence>
<name>A0A9P6N1S0_9FUNG</name>
<evidence type="ECO:0000313" key="3">
    <source>
        <dbReference type="EMBL" id="KAG0020675.1"/>
    </source>
</evidence>
<feature type="compositionally biased region" description="Polar residues" evidence="1">
    <location>
        <begin position="45"/>
        <end position="55"/>
    </location>
</feature>
<evidence type="ECO:0000313" key="4">
    <source>
        <dbReference type="Proteomes" id="UP000703661"/>
    </source>
</evidence>
<protein>
    <submittedName>
        <fullName evidence="3">Uncharacterized protein</fullName>
    </submittedName>
</protein>
<accession>A0A9P6N1S0</accession>
<comment type="caution">
    <text evidence="3">The sequence shown here is derived from an EMBL/GenBank/DDBJ whole genome shotgun (WGS) entry which is preliminary data.</text>
</comment>
<keyword evidence="4" id="KW-1185">Reference proteome</keyword>
<dbReference type="AlphaFoldDB" id="A0A9P6N1S0"/>
<keyword evidence="2" id="KW-1133">Transmembrane helix</keyword>
<reference evidence="3" key="1">
    <citation type="journal article" date="2020" name="Fungal Divers.">
        <title>Resolving the Mortierellaceae phylogeny through synthesis of multi-gene phylogenetics and phylogenomics.</title>
        <authorList>
            <person name="Vandepol N."/>
            <person name="Liber J."/>
            <person name="Desiro A."/>
            <person name="Na H."/>
            <person name="Kennedy M."/>
            <person name="Barry K."/>
            <person name="Grigoriev I.V."/>
            <person name="Miller A.N."/>
            <person name="O'Donnell K."/>
            <person name="Stajich J.E."/>
            <person name="Bonito G."/>
        </authorList>
    </citation>
    <scope>NUCLEOTIDE SEQUENCE</scope>
    <source>
        <strain evidence="3">NRRL 2769</strain>
    </source>
</reference>
<dbReference type="EMBL" id="JAAAID010000202">
    <property type="protein sequence ID" value="KAG0020675.1"/>
    <property type="molecule type" value="Genomic_DNA"/>
</dbReference>
<evidence type="ECO:0000256" key="1">
    <source>
        <dbReference type="SAM" id="MobiDB-lite"/>
    </source>
</evidence>
<feature type="transmembrane region" description="Helical" evidence="2">
    <location>
        <begin position="6"/>
        <end position="27"/>
    </location>
</feature>
<feature type="non-terminal residue" evidence="3">
    <location>
        <position position="232"/>
    </location>
</feature>
<proteinExistence type="predicted"/>
<keyword evidence="2" id="KW-0472">Membrane</keyword>
<feature type="region of interest" description="Disordered" evidence="1">
    <location>
        <begin position="36"/>
        <end position="58"/>
    </location>
</feature>
<keyword evidence="2" id="KW-0812">Transmembrane</keyword>
<gene>
    <name evidence="3" type="ORF">BGZ80_003789</name>
</gene>
<sequence>MPPIPSLGRFLILFIACAIFSQIILFFKSNISSSPSFDPHSSHNGRPSPSRWNDPTRNRHPAVQLSLEDLQELDKLAETIARTEANRVFENKEVGRIHGTHIKKNPTLVKSIRDQIKCWTTHGSWQRQDEGYSGIKHSGDLRFTKCDKNFIKGLDREGNGHYLGEFDTANDRLLVREAVKYKWVPDELICGPGSGPGMMGLEDSRAEYQSFTKPKFCQAMNQRDILIVGDLT</sequence>
<organism evidence="3 4">
    <name type="scientific">Entomortierella chlamydospora</name>
    <dbReference type="NCBI Taxonomy" id="101097"/>
    <lineage>
        <taxon>Eukaryota</taxon>
        <taxon>Fungi</taxon>
        <taxon>Fungi incertae sedis</taxon>
        <taxon>Mucoromycota</taxon>
        <taxon>Mortierellomycotina</taxon>
        <taxon>Mortierellomycetes</taxon>
        <taxon>Mortierellales</taxon>
        <taxon>Mortierellaceae</taxon>
        <taxon>Entomortierella</taxon>
    </lineage>
</organism>
<dbReference type="Proteomes" id="UP000703661">
    <property type="component" value="Unassembled WGS sequence"/>
</dbReference>